<feature type="transmembrane region" description="Helical" evidence="1">
    <location>
        <begin position="79"/>
        <end position="103"/>
    </location>
</feature>
<evidence type="ECO:0000259" key="2">
    <source>
        <dbReference type="Pfam" id="PF05232"/>
    </source>
</evidence>
<evidence type="ECO:0000256" key="1">
    <source>
        <dbReference type="SAM" id="Phobius"/>
    </source>
</evidence>
<feature type="domain" description="Chlorhexidine efflux transporter" evidence="2">
    <location>
        <begin position="74"/>
        <end position="135"/>
    </location>
</feature>
<feature type="domain" description="Chlorhexidine efflux transporter" evidence="2">
    <location>
        <begin position="2"/>
        <end position="64"/>
    </location>
</feature>
<evidence type="ECO:0000313" key="4">
    <source>
        <dbReference type="Proteomes" id="UP000245212"/>
    </source>
</evidence>
<feature type="transmembrane region" description="Helical" evidence="1">
    <location>
        <begin position="12"/>
        <end position="32"/>
    </location>
</feature>
<dbReference type="Proteomes" id="UP000245212">
    <property type="component" value="Unassembled WGS sequence"/>
</dbReference>
<keyword evidence="1" id="KW-0812">Transmembrane</keyword>
<comment type="caution">
    <text evidence="3">The sequence shown here is derived from an EMBL/GenBank/DDBJ whole genome shotgun (WGS) entry which is preliminary data.</text>
</comment>
<dbReference type="NCBIfam" id="NF033664">
    <property type="entry name" value="PACE_transport"/>
    <property type="match status" value="1"/>
</dbReference>
<dbReference type="InterPro" id="IPR007896">
    <property type="entry name" value="BTP_bacteria"/>
</dbReference>
<gene>
    <name evidence="3" type="ORF">DD235_16520</name>
</gene>
<accession>A0A2V1JZU3</accession>
<dbReference type="InterPro" id="IPR058208">
    <property type="entry name" value="PACE"/>
</dbReference>
<keyword evidence="1" id="KW-0472">Membrane</keyword>
<organism evidence="3 4">
    <name type="scientific">Corticimicrobacter populi</name>
    <dbReference type="NCBI Taxonomy" id="2175229"/>
    <lineage>
        <taxon>Bacteria</taxon>
        <taxon>Pseudomonadati</taxon>
        <taxon>Pseudomonadota</taxon>
        <taxon>Betaproteobacteria</taxon>
        <taxon>Burkholderiales</taxon>
        <taxon>Alcaligenaceae</taxon>
        <taxon>Corticimicrobacter</taxon>
    </lineage>
</organism>
<name>A0A2V1JZU3_9BURK</name>
<protein>
    <recommendedName>
        <fullName evidence="2">Chlorhexidine efflux transporter domain-containing protein</fullName>
    </recommendedName>
</protein>
<dbReference type="RefSeq" id="WP_109063224.1">
    <property type="nucleotide sequence ID" value="NZ_QETA01000011.1"/>
</dbReference>
<reference evidence="4" key="1">
    <citation type="submission" date="2018-05" db="EMBL/GenBank/DDBJ databases">
        <authorList>
            <person name="Li Y."/>
        </authorList>
    </citation>
    <scope>NUCLEOTIDE SEQUENCE [LARGE SCALE GENOMIC DNA]</scope>
    <source>
        <strain evidence="4">3d-2-2</strain>
    </source>
</reference>
<keyword evidence="4" id="KW-1185">Reference proteome</keyword>
<dbReference type="AlphaFoldDB" id="A0A2V1JZU3"/>
<feature type="transmembrane region" description="Helical" evidence="1">
    <location>
        <begin position="109"/>
        <end position="129"/>
    </location>
</feature>
<sequence length="149" mass="16665">MRSVSDRIRHALLFEILGICLLLPLGTAFLGLDTHEMGVIGVGSAIIATLWNYVYNLMFDRIKLRMTGTAVKTTVSVRVLHALLFEGGLIILILPPMALYLGISLYEALLLDAAIVVFYLVYAFIYNWIYDRVFPIPPLPEEATVQHQG</sequence>
<dbReference type="Pfam" id="PF05232">
    <property type="entry name" value="BTP"/>
    <property type="match status" value="2"/>
</dbReference>
<proteinExistence type="predicted"/>
<evidence type="ECO:0000313" key="3">
    <source>
        <dbReference type="EMBL" id="PWF20883.1"/>
    </source>
</evidence>
<keyword evidence="1" id="KW-1133">Transmembrane helix</keyword>
<dbReference type="EMBL" id="QETA01000011">
    <property type="protein sequence ID" value="PWF20883.1"/>
    <property type="molecule type" value="Genomic_DNA"/>
</dbReference>
<feature type="transmembrane region" description="Helical" evidence="1">
    <location>
        <begin position="38"/>
        <end position="58"/>
    </location>
</feature>